<dbReference type="Proteomes" id="UP000054988">
    <property type="component" value="Unassembled WGS sequence"/>
</dbReference>
<keyword evidence="1" id="KW-0175">Coiled coil</keyword>
<sequence length="281" mass="30686">MASSVALVFAVNLATIGGHLAEMISIFVYPVIGYLWTRRRRRTSTADFGMAEISQPIPSLEPTSSIAVVTQTVIELNAILEGLEAVAKDTIMEQATQHKLEELVRDHKDLEEAVSHLTCLLYGNTDADSIDTRQKAFDISTKVSVLKLKMLSFQSRRLSVIGARDSATDEADLEAGLKGLPSVSFMRPVYPSTDYVGAIPTKSLAAVPSSTSSAYSEFLPEEEVEKCQPDAFIGDAHQLGPEESITSASCSSFGECHDEDSETTPTNLPEYPLQIYHRETH</sequence>
<keyword evidence="3" id="KW-1133">Transmembrane helix</keyword>
<evidence type="ECO:0000313" key="4">
    <source>
        <dbReference type="EMBL" id="KTB38670.1"/>
    </source>
</evidence>
<gene>
    <name evidence="4" type="ORF">WG66_8675</name>
</gene>
<proteinExistence type="predicted"/>
<evidence type="ECO:0000256" key="1">
    <source>
        <dbReference type="SAM" id="Coils"/>
    </source>
</evidence>
<dbReference type="AlphaFoldDB" id="A0A0W0FQK7"/>
<name>A0A0W0FQK7_MONRR</name>
<keyword evidence="3" id="KW-0812">Transmembrane</keyword>
<dbReference type="EMBL" id="LATX01001734">
    <property type="protein sequence ID" value="KTB38670.1"/>
    <property type="molecule type" value="Genomic_DNA"/>
</dbReference>
<keyword evidence="3" id="KW-0472">Membrane</keyword>
<feature type="region of interest" description="Disordered" evidence="2">
    <location>
        <begin position="250"/>
        <end position="281"/>
    </location>
</feature>
<evidence type="ECO:0000256" key="2">
    <source>
        <dbReference type="SAM" id="MobiDB-lite"/>
    </source>
</evidence>
<evidence type="ECO:0000256" key="3">
    <source>
        <dbReference type="SAM" id="Phobius"/>
    </source>
</evidence>
<organism evidence="4 5">
    <name type="scientific">Moniliophthora roreri</name>
    <name type="common">Frosty pod rot fungus</name>
    <name type="synonym">Monilia roreri</name>
    <dbReference type="NCBI Taxonomy" id="221103"/>
    <lineage>
        <taxon>Eukaryota</taxon>
        <taxon>Fungi</taxon>
        <taxon>Dikarya</taxon>
        <taxon>Basidiomycota</taxon>
        <taxon>Agaricomycotina</taxon>
        <taxon>Agaricomycetes</taxon>
        <taxon>Agaricomycetidae</taxon>
        <taxon>Agaricales</taxon>
        <taxon>Marasmiineae</taxon>
        <taxon>Marasmiaceae</taxon>
        <taxon>Moniliophthora</taxon>
    </lineage>
</organism>
<comment type="caution">
    <text evidence="4">The sequence shown here is derived from an EMBL/GenBank/DDBJ whole genome shotgun (WGS) entry which is preliminary data.</text>
</comment>
<accession>A0A0W0FQK7</accession>
<evidence type="ECO:0000313" key="5">
    <source>
        <dbReference type="Proteomes" id="UP000054988"/>
    </source>
</evidence>
<reference evidence="4 5" key="1">
    <citation type="submission" date="2015-12" db="EMBL/GenBank/DDBJ databases">
        <title>Draft genome sequence of Moniliophthora roreri, the causal agent of frosty pod rot of cacao.</title>
        <authorList>
            <person name="Aime M.C."/>
            <person name="Diaz-Valderrama J.R."/>
            <person name="Kijpornyongpan T."/>
            <person name="Phillips-Mora W."/>
        </authorList>
    </citation>
    <scope>NUCLEOTIDE SEQUENCE [LARGE SCALE GENOMIC DNA]</scope>
    <source>
        <strain evidence="4 5">MCA 2952</strain>
    </source>
</reference>
<feature type="transmembrane region" description="Helical" evidence="3">
    <location>
        <begin position="6"/>
        <end position="32"/>
    </location>
</feature>
<feature type="coiled-coil region" evidence="1">
    <location>
        <begin position="93"/>
        <end position="120"/>
    </location>
</feature>
<protein>
    <submittedName>
        <fullName evidence="4">Uncharacterized protein</fullName>
    </submittedName>
</protein>